<keyword evidence="2" id="KW-1185">Reference proteome</keyword>
<sequence length="51" mass="5650">MIPARAFELFMGENALSRHKRLLAMPGINTPAPAAERTLVSGKKIPFQRTN</sequence>
<accession>A0ABQ5KA07</accession>
<name>A0ABQ5KA07_9EUKA</name>
<evidence type="ECO:0000313" key="2">
    <source>
        <dbReference type="Proteomes" id="UP001057375"/>
    </source>
</evidence>
<evidence type="ECO:0000313" key="1">
    <source>
        <dbReference type="EMBL" id="GKT29394.1"/>
    </source>
</evidence>
<reference evidence="1" key="1">
    <citation type="submission" date="2022-03" db="EMBL/GenBank/DDBJ databases">
        <title>Draft genome sequence of Aduncisulcus paluster, a free-living microaerophilic Fornicata.</title>
        <authorList>
            <person name="Yuyama I."/>
            <person name="Kume K."/>
            <person name="Tamura T."/>
            <person name="Inagaki Y."/>
            <person name="Hashimoto T."/>
        </authorList>
    </citation>
    <scope>NUCLEOTIDE SEQUENCE</scope>
    <source>
        <strain evidence="1">NY0171</strain>
    </source>
</reference>
<proteinExistence type="predicted"/>
<gene>
    <name evidence="1" type="ORF">ADUPG1_001172</name>
</gene>
<feature type="non-terminal residue" evidence="1">
    <location>
        <position position="51"/>
    </location>
</feature>
<dbReference type="Proteomes" id="UP001057375">
    <property type="component" value="Unassembled WGS sequence"/>
</dbReference>
<comment type="caution">
    <text evidence="1">The sequence shown here is derived from an EMBL/GenBank/DDBJ whole genome shotgun (WGS) entry which is preliminary data.</text>
</comment>
<protein>
    <submittedName>
        <fullName evidence="1">Uncharacterized protein</fullName>
    </submittedName>
</protein>
<organism evidence="1 2">
    <name type="scientific">Aduncisulcus paluster</name>
    <dbReference type="NCBI Taxonomy" id="2918883"/>
    <lineage>
        <taxon>Eukaryota</taxon>
        <taxon>Metamonada</taxon>
        <taxon>Carpediemonas-like organisms</taxon>
        <taxon>Aduncisulcus</taxon>
    </lineage>
</organism>
<dbReference type="EMBL" id="BQXS01000829">
    <property type="protein sequence ID" value="GKT29394.1"/>
    <property type="molecule type" value="Genomic_DNA"/>
</dbReference>